<dbReference type="GO" id="GO:0003677">
    <property type="term" value="F:DNA binding"/>
    <property type="evidence" value="ECO:0007669"/>
    <property type="project" value="UniProtKB-KW"/>
</dbReference>
<reference evidence="2 3" key="1">
    <citation type="submission" date="2015-12" db="EMBL/GenBank/DDBJ databases">
        <authorList>
            <person name="Tarr C.L."/>
            <person name="Gladney L.M."/>
        </authorList>
    </citation>
    <scope>NUCLEOTIDE SEQUENCE [LARGE SCALE GENOMIC DNA]</scope>
    <source>
        <strain evidence="2 3">1048-83</strain>
    </source>
</reference>
<organism evidence="2 3">
    <name type="scientific">Vibrio cidicii</name>
    <dbReference type="NCBI Taxonomy" id="1763883"/>
    <lineage>
        <taxon>Bacteria</taxon>
        <taxon>Pseudomonadati</taxon>
        <taxon>Pseudomonadota</taxon>
        <taxon>Gammaproteobacteria</taxon>
        <taxon>Vibrionales</taxon>
        <taxon>Vibrionaceae</taxon>
        <taxon>Vibrio</taxon>
    </lineage>
</organism>
<dbReference type="RefSeq" id="WP_061899581.1">
    <property type="nucleotide sequence ID" value="NZ_LOBP01000113.1"/>
</dbReference>
<evidence type="ECO:0000313" key="3">
    <source>
        <dbReference type="Proteomes" id="UP000075609"/>
    </source>
</evidence>
<dbReference type="Proteomes" id="UP000075609">
    <property type="component" value="Unassembled WGS sequence"/>
</dbReference>
<comment type="caution">
    <text evidence="2">The sequence shown here is derived from an EMBL/GenBank/DDBJ whole genome shotgun (WGS) entry which is preliminary data.</text>
</comment>
<keyword evidence="2" id="KW-0238">DNA-binding</keyword>
<feature type="transmembrane region" description="Helical" evidence="1">
    <location>
        <begin position="52"/>
        <end position="74"/>
    </location>
</feature>
<sequence length="81" mass="8712">MPVCALPNSQGFLAITEVPLSECDAGYVAVTVQDYDYLMSYTRITPADAGEAFGYGFALVFGVGYLGTYAIYIAKKVINLI</sequence>
<protein>
    <submittedName>
        <fullName evidence="2">Single-stranded DNA-binding protein</fullName>
    </submittedName>
</protein>
<accession>A0ABR5W6P4</accession>
<keyword evidence="1" id="KW-0812">Transmembrane</keyword>
<evidence type="ECO:0000313" key="2">
    <source>
        <dbReference type="EMBL" id="KYN88504.1"/>
    </source>
</evidence>
<evidence type="ECO:0000256" key="1">
    <source>
        <dbReference type="SAM" id="Phobius"/>
    </source>
</evidence>
<gene>
    <name evidence="2" type="ORF">ATY35_11970</name>
</gene>
<keyword evidence="1" id="KW-1133">Transmembrane helix</keyword>
<keyword evidence="3" id="KW-1185">Reference proteome</keyword>
<proteinExistence type="predicted"/>
<keyword evidence="1" id="KW-0472">Membrane</keyword>
<dbReference type="EMBL" id="LOBP01000113">
    <property type="protein sequence ID" value="KYN88504.1"/>
    <property type="molecule type" value="Genomic_DNA"/>
</dbReference>
<name>A0ABR5W6P4_9VIBR</name>